<name>A0A1M6Q1C8_9GAMM</name>
<keyword evidence="3" id="KW-1185">Reference proteome</keyword>
<accession>A0A1M6Q1C8</accession>
<feature type="transmembrane region" description="Helical" evidence="1">
    <location>
        <begin position="372"/>
        <end position="394"/>
    </location>
</feature>
<dbReference type="RefSeq" id="WP_072795455.1">
    <property type="nucleotide sequence ID" value="NZ_FRAQ01000001.1"/>
</dbReference>
<sequence length="403" mass="45864">MSKHWLPVLLCVIGLVAVYDAFNRIGLILDSSEIPDSFSTQTAIVSSIDTQRECSGSGKSRVCQYQAYLSSESGQRYKVFMRPFFNKGLDRLYSVPKGSRVSMSVAGIDMYAFSVISTTNETNDLQHFPLSEFNQWRSDSLFSASSFLILDGLLVLLVWRRVSSMSLPETRAFVKFALVAFVAMLTYLFFPSADLPSPEELHTREINFSHVSRQADCPPAWPTHPSLTCDYTPYLVSQTGERWTFGPGYKLPAVFATIPPPGITLYLETYRGEVYRIQRIPTWASDKPKHSTQECDTKLVPVEDDGLVHWTCKGEGYARPADHNRRKSPFYQIVDRNLNTAHETLEDRRSTLMSYDAVETYHQERRQVRNHLAGTLLTWMLLGTVVLVLLVTFWPRKRDGSTR</sequence>
<dbReference type="AlphaFoldDB" id="A0A1M6Q1C8"/>
<protein>
    <submittedName>
        <fullName evidence="2">Uncharacterized protein</fullName>
    </submittedName>
</protein>
<feature type="transmembrane region" description="Helical" evidence="1">
    <location>
        <begin position="172"/>
        <end position="190"/>
    </location>
</feature>
<evidence type="ECO:0000313" key="3">
    <source>
        <dbReference type="Proteomes" id="UP000184497"/>
    </source>
</evidence>
<evidence type="ECO:0000256" key="1">
    <source>
        <dbReference type="SAM" id="Phobius"/>
    </source>
</evidence>
<evidence type="ECO:0000313" key="2">
    <source>
        <dbReference type="EMBL" id="SHK14004.1"/>
    </source>
</evidence>
<feature type="transmembrane region" description="Helical" evidence="1">
    <location>
        <begin position="6"/>
        <end position="22"/>
    </location>
</feature>
<organism evidence="2 3">
    <name type="scientific">Marinobacter antarcticus</name>
    <dbReference type="NCBI Taxonomy" id="564117"/>
    <lineage>
        <taxon>Bacteria</taxon>
        <taxon>Pseudomonadati</taxon>
        <taxon>Pseudomonadota</taxon>
        <taxon>Gammaproteobacteria</taxon>
        <taxon>Pseudomonadales</taxon>
        <taxon>Marinobacteraceae</taxon>
        <taxon>Marinobacter</taxon>
    </lineage>
</organism>
<reference evidence="3" key="1">
    <citation type="submission" date="2016-11" db="EMBL/GenBank/DDBJ databases">
        <authorList>
            <person name="Varghese N."/>
            <person name="Submissions S."/>
        </authorList>
    </citation>
    <scope>NUCLEOTIDE SEQUENCE [LARGE SCALE GENOMIC DNA]</scope>
    <source>
        <strain evidence="3">CGMCC 1.10835</strain>
    </source>
</reference>
<dbReference type="EMBL" id="FRAQ01000001">
    <property type="protein sequence ID" value="SHK14004.1"/>
    <property type="molecule type" value="Genomic_DNA"/>
</dbReference>
<keyword evidence="1" id="KW-1133">Transmembrane helix</keyword>
<feature type="transmembrane region" description="Helical" evidence="1">
    <location>
        <begin position="140"/>
        <end position="160"/>
    </location>
</feature>
<dbReference type="Proteomes" id="UP000184497">
    <property type="component" value="Unassembled WGS sequence"/>
</dbReference>
<dbReference type="OrthoDB" id="9819258at2"/>
<keyword evidence="1" id="KW-0472">Membrane</keyword>
<dbReference type="STRING" id="564117.SAMN05216369_0638"/>
<keyword evidence="1" id="KW-0812">Transmembrane</keyword>
<proteinExistence type="predicted"/>
<gene>
    <name evidence="2" type="ORF">SAMN05216369_0638</name>
</gene>